<dbReference type="Proteomes" id="UP001217089">
    <property type="component" value="Unassembled WGS sequence"/>
</dbReference>
<evidence type="ECO:0000259" key="2">
    <source>
        <dbReference type="Pfam" id="PF23265"/>
    </source>
</evidence>
<evidence type="ECO:0000313" key="4">
    <source>
        <dbReference type="Proteomes" id="UP001217089"/>
    </source>
</evidence>
<feature type="domain" description="KY-like immunoglobulin-like" evidence="2">
    <location>
        <begin position="401"/>
        <end position="507"/>
    </location>
</feature>
<accession>A0ABQ9FUW3</accession>
<proteinExistence type="predicted"/>
<dbReference type="InterPro" id="IPR056564">
    <property type="entry name" value="Ig-like_KY"/>
</dbReference>
<sequence length="859" mass="98876">MGRLLATYQLVPSFTMSSRHHCYIDSLENVDELPPPAPPTKKKAEIFDVYKFIEVDKRALKAPSRLLNKPLSTLVQYLIDGYQDDLSKIRVIYRWITAQSIDTIKIGKREPPQAQAMYQLWRIKNRKGNYAQLVSLLCRHIPCIIIHGKLKGSTYEVGEKLDEEQHYGEWNGVLIDGSWRFINAYWGTCAEGGSDDSQWEIIDRGENVKGDPVNKQMFYLCDENYFLTDPEHLVSTHLPSNPEWQLLETPVTDERFEEKAYLKDRYFNLNMKLISPEDCVVRSMDGEIEFRFEIPMDKVLHLDFQYLLLRMKNAMGNQPRYDRYVFMQRQKENILCIKVRTPVADTFKFELVGKDVTVNDPAYDYDWIAIYKVIFVTAKEDCQPFPECPIIGWGPGRQTLECGLAPMSHFSGEVRPKENGQFELKFSPINGKDWRKMKLRGELITGGNDPQVISDHVINRMENGDIIFNVNTPRKGEYALKLYAKDESDKNAEDENFCNYLVTSDRQVGENYAFPRGFQDAIGPKDSYESYGLKAITHTSSLIETDEEEIELEFENPQGVEVSVNLSGAQVRPEVAKRLIQEERIDDVVKFTIRLPQTGNYGLKVMASREDGAPFENVYDYVVIYKKGKRRKKKEDPKPPPQRVEVQDLNKLRKKIKEAIDEQNEVELEMAIDELKALGLPTTKADIDHAENELELMKCRRELTEATALKDMEAIKAALKVSKEKEFDFKLQVEVAAAKSMLERLRKMAKLLHAVLALDQKTIAEIKSYQVPPPAVHRVMMATLLLLGHWEEETEDWKNIQNVLGKLGKEALKRRIQELKIDDIPVDVALGSRDLLRDFTLDQVRMVSAGGATFYVWVS</sequence>
<gene>
    <name evidence="3" type="ORF">KUTeg_002635</name>
</gene>
<dbReference type="EMBL" id="JARBDR010000141">
    <property type="protein sequence ID" value="KAJ8321048.1"/>
    <property type="molecule type" value="Genomic_DNA"/>
</dbReference>
<dbReference type="InterPro" id="IPR053041">
    <property type="entry name" value="Transglut-like_Superfamily_Mod"/>
</dbReference>
<feature type="domain" description="KY-like immunoglobulin-like" evidence="2">
    <location>
        <begin position="525"/>
        <end position="630"/>
    </location>
</feature>
<comment type="caution">
    <text evidence="3">The sequence shown here is derived from an EMBL/GenBank/DDBJ whole genome shotgun (WGS) entry which is preliminary data.</text>
</comment>
<dbReference type="PANTHER" id="PTHR47020:SF1">
    <property type="entry name" value="HILLARIN"/>
    <property type="match status" value="1"/>
</dbReference>
<evidence type="ECO:0000256" key="1">
    <source>
        <dbReference type="SAM" id="Coils"/>
    </source>
</evidence>
<evidence type="ECO:0000313" key="3">
    <source>
        <dbReference type="EMBL" id="KAJ8321048.1"/>
    </source>
</evidence>
<organism evidence="3 4">
    <name type="scientific">Tegillarca granosa</name>
    <name type="common">Malaysian cockle</name>
    <name type="synonym">Anadara granosa</name>
    <dbReference type="NCBI Taxonomy" id="220873"/>
    <lineage>
        <taxon>Eukaryota</taxon>
        <taxon>Metazoa</taxon>
        <taxon>Spiralia</taxon>
        <taxon>Lophotrochozoa</taxon>
        <taxon>Mollusca</taxon>
        <taxon>Bivalvia</taxon>
        <taxon>Autobranchia</taxon>
        <taxon>Pteriomorphia</taxon>
        <taxon>Arcoida</taxon>
        <taxon>Arcoidea</taxon>
        <taxon>Arcidae</taxon>
        <taxon>Tegillarca</taxon>
    </lineage>
</organism>
<name>A0ABQ9FUW3_TEGGR</name>
<keyword evidence="4" id="KW-1185">Reference proteome</keyword>
<dbReference type="Gene3D" id="1.20.920.60">
    <property type="match status" value="1"/>
</dbReference>
<dbReference type="Pfam" id="PF23265">
    <property type="entry name" value="Ig-like_KY"/>
    <property type="match status" value="3"/>
</dbReference>
<reference evidence="3 4" key="1">
    <citation type="submission" date="2022-12" db="EMBL/GenBank/DDBJ databases">
        <title>Chromosome-level genome of Tegillarca granosa.</title>
        <authorList>
            <person name="Kim J."/>
        </authorList>
    </citation>
    <scope>NUCLEOTIDE SEQUENCE [LARGE SCALE GENOMIC DNA]</scope>
    <source>
        <strain evidence="3">Teg-2019</strain>
        <tissue evidence="3">Adductor muscle</tissue>
    </source>
</reference>
<protein>
    <recommendedName>
        <fullName evidence="2">KY-like immunoglobulin-like domain-containing protein</fullName>
    </recommendedName>
</protein>
<feature type="coiled-coil region" evidence="1">
    <location>
        <begin position="646"/>
        <end position="707"/>
    </location>
</feature>
<dbReference type="PANTHER" id="PTHR47020">
    <property type="entry name" value="HILLARIN"/>
    <property type="match status" value="1"/>
</dbReference>
<keyword evidence="1" id="KW-0175">Coiled coil</keyword>
<feature type="domain" description="KY-like immunoglobulin-like" evidence="2">
    <location>
        <begin position="254"/>
        <end position="386"/>
    </location>
</feature>